<comment type="caution">
    <text evidence="2">The sequence shown here is derived from an EMBL/GenBank/DDBJ whole genome shotgun (WGS) entry which is preliminary data.</text>
</comment>
<feature type="compositionally biased region" description="Basic and acidic residues" evidence="1">
    <location>
        <begin position="164"/>
        <end position="173"/>
    </location>
</feature>
<dbReference type="OrthoDB" id="1733494at2759"/>
<evidence type="ECO:0008006" key="4">
    <source>
        <dbReference type="Google" id="ProtNLM"/>
    </source>
</evidence>
<sequence length="173" mass="20080">MAYVGLQMLMEKLKQLINCNDNPFINHPEIIREKHQFHLLHQDLASIIQILCIDQHQDPHQLEKIDDWKKRLIDAAEEAQYIIDLFLSAVNTIYNENISLASKEEDIQPFLNLVDVRSSLQFFKVEFMSTKINNMELDSSPRPERTLNQSTAAVPRNSPGSKKLPNDDYCRDS</sequence>
<gene>
    <name evidence="2" type="ORF">E3N88_18761</name>
</gene>
<accession>A0A5N6NNR1</accession>
<name>A0A5N6NNR1_9ASTR</name>
<reference evidence="2 3" key="1">
    <citation type="submission" date="2019-05" db="EMBL/GenBank/DDBJ databases">
        <title>Mikania micrantha, genome provides insights into the molecular mechanism of rapid growth.</title>
        <authorList>
            <person name="Liu B."/>
        </authorList>
    </citation>
    <scope>NUCLEOTIDE SEQUENCE [LARGE SCALE GENOMIC DNA]</scope>
    <source>
        <strain evidence="2">NLD-2019</strain>
        <tissue evidence="2">Leaf</tissue>
    </source>
</reference>
<dbReference type="Gene3D" id="1.20.5.4130">
    <property type="match status" value="1"/>
</dbReference>
<keyword evidence="3" id="KW-1185">Reference proteome</keyword>
<protein>
    <recommendedName>
        <fullName evidence="4">Rx N-terminal domain-containing protein</fullName>
    </recommendedName>
</protein>
<dbReference type="AlphaFoldDB" id="A0A5N6NNR1"/>
<organism evidence="2 3">
    <name type="scientific">Mikania micrantha</name>
    <name type="common">bitter vine</name>
    <dbReference type="NCBI Taxonomy" id="192012"/>
    <lineage>
        <taxon>Eukaryota</taxon>
        <taxon>Viridiplantae</taxon>
        <taxon>Streptophyta</taxon>
        <taxon>Embryophyta</taxon>
        <taxon>Tracheophyta</taxon>
        <taxon>Spermatophyta</taxon>
        <taxon>Magnoliopsida</taxon>
        <taxon>eudicotyledons</taxon>
        <taxon>Gunneridae</taxon>
        <taxon>Pentapetalae</taxon>
        <taxon>asterids</taxon>
        <taxon>campanulids</taxon>
        <taxon>Asterales</taxon>
        <taxon>Asteraceae</taxon>
        <taxon>Asteroideae</taxon>
        <taxon>Heliantheae alliance</taxon>
        <taxon>Eupatorieae</taxon>
        <taxon>Mikania</taxon>
    </lineage>
</organism>
<feature type="region of interest" description="Disordered" evidence="1">
    <location>
        <begin position="135"/>
        <end position="173"/>
    </location>
</feature>
<dbReference type="EMBL" id="SZYD01000010">
    <property type="protein sequence ID" value="KAD4982090.1"/>
    <property type="molecule type" value="Genomic_DNA"/>
</dbReference>
<proteinExistence type="predicted"/>
<evidence type="ECO:0000313" key="3">
    <source>
        <dbReference type="Proteomes" id="UP000326396"/>
    </source>
</evidence>
<evidence type="ECO:0000256" key="1">
    <source>
        <dbReference type="SAM" id="MobiDB-lite"/>
    </source>
</evidence>
<dbReference type="Proteomes" id="UP000326396">
    <property type="component" value="Linkage Group LG18"/>
</dbReference>
<evidence type="ECO:0000313" key="2">
    <source>
        <dbReference type="EMBL" id="KAD4982090.1"/>
    </source>
</evidence>